<feature type="domain" description="Reverse transcriptase" evidence="10">
    <location>
        <begin position="139"/>
        <end position="352"/>
    </location>
</feature>
<keyword evidence="7" id="KW-0695">RNA-directed DNA polymerase</keyword>
<reference evidence="11 12" key="1">
    <citation type="submission" date="2024-07" db="EMBL/GenBank/DDBJ databases">
        <title>Chromosome-level genome assembly of the water stick insect Ranatra chinensis (Heteroptera: Nepidae).</title>
        <authorList>
            <person name="Liu X."/>
        </authorList>
    </citation>
    <scope>NUCLEOTIDE SEQUENCE [LARGE SCALE GENOMIC DNA]</scope>
    <source>
        <strain evidence="11">Cailab_2021Rc</strain>
        <tissue evidence="11">Muscle</tissue>
    </source>
</reference>
<dbReference type="InterPro" id="IPR043128">
    <property type="entry name" value="Rev_trsase/Diguanyl_cyclase"/>
</dbReference>
<keyword evidence="8" id="KW-0511">Multifunctional enzyme</keyword>
<evidence type="ECO:0000313" key="12">
    <source>
        <dbReference type="Proteomes" id="UP001558652"/>
    </source>
</evidence>
<evidence type="ECO:0000256" key="8">
    <source>
        <dbReference type="ARBA" id="ARBA00023268"/>
    </source>
</evidence>
<evidence type="ECO:0000313" key="11">
    <source>
        <dbReference type="EMBL" id="KAL1124330.1"/>
    </source>
</evidence>
<dbReference type="PANTHER" id="PTHR37984:SF5">
    <property type="entry name" value="PROTEIN NYNRIN-LIKE"/>
    <property type="match status" value="1"/>
</dbReference>
<dbReference type="Pfam" id="PF17919">
    <property type="entry name" value="RT_RNaseH_2"/>
    <property type="match status" value="1"/>
</dbReference>
<keyword evidence="1" id="KW-0645">Protease</keyword>
<dbReference type="CDD" id="cd01647">
    <property type="entry name" value="RT_LTR"/>
    <property type="match status" value="1"/>
</dbReference>
<dbReference type="InterPro" id="IPR043502">
    <property type="entry name" value="DNA/RNA_pol_sf"/>
</dbReference>
<evidence type="ECO:0000256" key="4">
    <source>
        <dbReference type="ARBA" id="ARBA00022722"/>
    </source>
</evidence>
<dbReference type="Gene3D" id="3.10.10.10">
    <property type="entry name" value="HIV Type 1 Reverse Transcriptase, subunit A, domain 1"/>
    <property type="match status" value="2"/>
</dbReference>
<organism evidence="11 12">
    <name type="scientific">Ranatra chinensis</name>
    <dbReference type="NCBI Taxonomy" id="642074"/>
    <lineage>
        <taxon>Eukaryota</taxon>
        <taxon>Metazoa</taxon>
        <taxon>Ecdysozoa</taxon>
        <taxon>Arthropoda</taxon>
        <taxon>Hexapoda</taxon>
        <taxon>Insecta</taxon>
        <taxon>Pterygota</taxon>
        <taxon>Neoptera</taxon>
        <taxon>Paraneoptera</taxon>
        <taxon>Hemiptera</taxon>
        <taxon>Heteroptera</taxon>
        <taxon>Panheteroptera</taxon>
        <taxon>Nepomorpha</taxon>
        <taxon>Nepidae</taxon>
        <taxon>Ranatrinae</taxon>
        <taxon>Ranatra</taxon>
    </lineage>
</organism>
<evidence type="ECO:0000256" key="2">
    <source>
        <dbReference type="ARBA" id="ARBA00022679"/>
    </source>
</evidence>
<dbReference type="Pfam" id="PF00078">
    <property type="entry name" value="RVT_1"/>
    <property type="match status" value="1"/>
</dbReference>
<dbReference type="Proteomes" id="UP001558652">
    <property type="component" value="Unassembled WGS sequence"/>
</dbReference>
<dbReference type="AlphaFoldDB" id="A0ABD0YAF1"/>
<dbReference type="InterPro" id="IPR041577">
    <property type="entry name" value="RT_RNaseH_2"/>
</dbReference>
<evidence type="ECO:0000256" key="5">
    <source>
        <dbReference type="ARBA" id="ARBA00022759"/>
    </source>
</evidence>
<dbReference type="EMBL" id="JBFDAA010000011">
    <property type="protein sequence ID" value="KAL1124330.1"/>
    <property type="molecule type" value="Genomic_DNA"/>
</dbReference>
<evidence type="ECO:0000259" key="10">
    <source>
        <dbReference type="PROSITE" id="PS50878"/>
    </source>
</evidence>
<evidence type="ECO:0000256" key="6">
    <source>
        <dbReference type="ARBA" id="ARBA00022801"/>
    </source>
</evidence>
<evidence type="ECO:0000256" key="7">
    <source>
        <dbReference type="ARBA" id="ARBA00022918"/>
    </source>
</evidence>
<dbReference type="GO" id="GO:0006508">
    <property type="term" value="P:proteolysis"/>
    <property type="evidence" value="ECO:0007669"/>
    <property type="project" value="UniProtKB-KW"/>
</dbReference>
<feature type="region of interest" description="Disordered" evidence="9">
    <location>
        <begin position="473"/>
        <end position="514"/>
    </location>
</feature>
<dbReference type="GO" id="GO:0008233">
    <property type="term" value="F:peptidase activity"/>
    <property type="evidence" value="ECO:0007669"/>
    <property type="project" value="UniProtKB-KW"/>
</dbReference>
<name>A0ABD0YAF1_9HEMI</name>
<feature type="region of interest" description="Disordered" evidence="9">
    <location>
        <begin position="21"/>
        <end position="52"/>
    </location>
</feature>
<dbReference type="PROSITE" id="PS50878">
    <property type="entry name" value="RT_POL"/>
    <property type="match status" value="1"/>
</dbReference>
<dbReference type="PANTHER" id="PTHR37984">
    <property type="entry name" value="PROTEIN CBG26694"/>
    <property type="match status" value="1"/>
</dbReference>
<keyword evidence="5" id="KW-0255">Endonuclease</keyword>
<dbReference type="InterPro" id="IPR050951">
    <property type="entry name" value="Retrovirus_Pol_polyprotein"/>
</dbReference>
<comment type="caution">
    <text evidence="11">The sequence shown here is derived from an EMBL/GenBank/DDBJ whole genome shotgun (WGS) entry which is preliminary data.</text>
</comment>
<keyword evidence="2" id="KW-0808">Transferase</keyword>
<accession>A0ABD0YAF1</accession>
<dbReference type="Gene3D" id="3.30.70.270">
    <property type="match status" value="1"/>
</dbReference>
<feature type="compositionally biased region" description="Gly residues" evidence="9">
    <location>
        <begin position="27"/>
        <end position="43"/>
    </location>
</feature>
<dbReference type="SUPFAM" id="SSF56672">
    <property type="entry name" value="DNA/RNA polymerases"/>
    <property type="match status" value="1"/>
</dbReference>
<dbReference type="GO" id="GO:0003964">
    <property type="term" value="F:RNA-directed DNA polymerase activity"/>
    <property type="evidence" value="ECO:0007669"/>
    <property type="project" value="UniProtKB-KW"/>
</dbReference>
<feature type="compositionally biased region" description="Polar residues" evidence="9">
    <location>
        <begin position="496"/>
        <end position="508"/>
    </location>
</feature>
<dbReference type="InterPro" id="IPR000477">
    <property type="entry name" value="RT_dom"/>
</dbReference>
<evidence type="ECO:0000256" key="1">
    <source>
        <dbReference type="ARBA" id="ARBA00022670"/>
    </source>
</evidence>
<keyword evidence="4" id="KW-0540">Nuclease</keyword>
<keyword evidence="12" id="KW-1185">Reference proteome</keyword>
<evidence type="ECO:0000256" key="9">
    <source>
        <dbReference type="SAM" id="MobiDB-lite"/>
    </source>
</evidence>
<gene>
    <name evidence="11" type="ORF">AAG570_002098</name>
</gene>
<sequence length="779" mass="88546">MGHKGLDRYWFHGVSAGQGGKVEELRGGSGNSWGRGSPDGFGQGPDRRKSSVGRYTVMRRTVDVVNAGFGGPMVEQVRRDTGCRFYGHDTEIKINRDRALVRLGKRRFNTELVLGRAQVGYAEQTRGGIAEAIKREFGDVIQDELEGLRTFPWVKQYIPLTDSSPVYKKPYRHPYAMREEIRTQLEEMLRAGIIRHSASPFSSPLWVVPKRDHGEGKPKFRVVDVLDTLAGATIFSVIDLKSGYHQIEVAEEDKSKTAFTFERGHYEYNRMPFGLRNAPATFQRLMDAVLKPLGMGFVQRYMDDLIIFSKSKKEHLDHLRAVFRRLREAGLTASTSKSKIALESIDFLESEVCKPLTAALQKNGNVKDVKGFGEALKQVTDILCRLPTLSYPDFRLPFEICTDASDIALGAVLYSERKTSLVWMESMAERSPKIARWKEALRNYEFVVKYREGKSNVVADYLSRPILVNCQDSDSEDPWGFEPLPETEVNVESAEQPEQGTENSTDGQRYSGPRLTDDIINKQRHQLWWQVGNNDTVHTRYDRWNYKRIIELRVPTTISTGGLRDLLTQHLIADKATYMYVPNQDLAARIWAAYEANFETIFGQTSLRPVRRRTVDAMNREEREQVFQEIKERVEAEKAARVARVNEPISNDALANIRPGDVLYKAANLTRRKGDRRFDGPFLIRDVLDHRRLQVEKVGRPGRLEVVHLRDCRVARGLEYTGHPGEDKDVSLSGPLQSSHDGAHTIPPTILFSVNTSVVQVPWELNLEPTVISACARKH</sequence>
<keyword evidence="6" id="KW-0378">Hydrolase</keyword>
<keyword evidence="3" id="KW-0548">Nucleotidyltransferase</keyword>
<proteinExistence type="predicted"/>
<dbReference type="FunFam" id="3.10.10.10:FF:000007">
    <property type="entry name" value="Retrovirus-related Pol polyprotein from transposon 17.6-like Protein"/>
    <property type="match status" value="1"/>
</dbReference>
<evidence type="ECO:0000256" key="3">
    <source>
        <dbReference type="ARBA" id="ARBA00022695"/>
    </source>
</evidence>
<protein>
    <recommendedName>
        <fullName evidence="10">Reverse transcriptase domain-containing protein</fullName>
    </recommendedName>
</protein>
<dbReference type="GO" id="GO:0004519">
    <property type="term" value="F:endonuclease activity"/>
    <property type="evidence" value="ECO:0007669"/>
    <property type="project" value="UniProtKB-KW"/>
</dbReference>